<name>A0A816Z197_9BILA</name>
<reference evidence="3" key="1">
    <citation type="submission" date="2021-02" db="EMBL/GenBank/DDBJ databases">
        <authorList>
            <person name="Nowell W R."/>
        </authorList>
    </citation>
    <scope>NUCLEOTIDE SEQUENCE</scope>
</reference>
<feature type="domain" description="CSD" evidence="2">
    <location>
        <begin position="285"/>
        <end position="347"/>
    </location>
</feature>
<feature type="transmembrane region" description="Helical" evidence="1">
    <location>
        <begin position="233"/>
        <end position="256"/>
    </location>
</feature>
<keyword evidence="1" id="KW-0472">Membrane</keyword>
<feature type="domain" description="CSD" evidence="2">
    <location>
        <begin position="469"/>
        <end position="533"/>
    </location>
</feature>
<evidence type="ECO:0000259" key="2">
    <source>
        <dbReference type="PROSITE" id="PS51857"/>
    </source>
</evidence>
<keyword evidence="1" id="KW-1133">Transmembrane helix</keyword>
<dbReference type="PANTHER" id="PTHR28624">
    <property type="entry name" value="COILED-COIL DOMAIN-CONTAINING PROTEIN 51"/>
    <property type="match status" value="1"/>
</dbReference>
<feature type="domain" description="CSD" evidence="2">
    <location>
        <begin position="379"/>
        <end position="444"/>
    </location>
</feature>
<dbReference type="PROSITE" id="PS51857">
    <property type="entry name" value="CSD_2"/>
    <property type="match status" value="3"/>
</dbReference>
<evidence type="ECO:0000313" key="4">
    <source>
        <dbReference type="Proteomes" id="UP000663887"/>
    </source>
</evidence>
<feature type="transmembrane region" description="Helical" evidence="1">
    <location>
        <begin position="337"/>
        <end position="357"/>
    </location>
</feature>
<dbReference type="Gene3D" id="2.40.50.140">
    <property type="entry name" value="Nucleic acid-binding proteins"/>
    <property type="match status" value="3"/>
</dbReference>
<dbReference type="InterPro" id="IPR037660">
    <property type="entry name" value="CCDC51"/>
</dbReference>
<feature type="transmembrane region" description="Helical" evidence="1">
    <location>
        <begin position="149"/>
        <end position="168"/>
    </location>
</feature>
<dbReference type="PROSITE" id="PS00352">
    <property type="entry name" value="CSD_1"/>
    <property type="match status" value="2"/>
</dbReference>
<dbReference type="InterPro" id="IPR019844">
    <property type="entry name" value="CSD_CS"/>
</dbReference>
<organism evidence="3 4">
    <name type="scientific">Rotaria magnacalcarata</name>
    <dbReference type="NCBI Taxonomy" id="392030"/>
    <lineage>
        <taxon>Eukaryota</taxon>
        <taxon>Metazoa</taxon>
        <taxon>Spiralia</taxon>
        <taxon>Gnathifera</taxon>
        <taxon>Rotifera</taxon>
        <taxon>Eurotatoria</taxon>
        <taxon>Bdelloidea</taxon>
        <taxon>Philodinida</taxon>
        <taxon>Philodinidae</taxon>
        <taxon>Rotaria</taxon>
    </lineage>
</organism>
<dbReference type="CDD" id="cd04458">
    <property type="entry name" value="CSP_CDS"/>
    <property type="match status" value="3"/>
</dbReference>
<dbReference type="SUPFAM" id="SSF50249">
    <property type="entry name" value="Nucleic acid-binding proteins"/>
    <property type="match status" value="3"/>
</dbReference>
<dbReference type="PRINTS" id="PR00050">
    <property type="entry name" value="COLDSHOCK"/>
</dbReference>
<protein>
    <recommendedName>
        <fullName evidence="2">CSD domain-containing protein</fullName>
    </recommendedName>
</protein>
<dbReference type="InterPro" id="IPR002059">
    <property type="entry name" value="CSP_DNA-bd"/>
</dbReference>
<dbReference type="SMART" id="SM00357">
    <property type="entry name" value="CSP"/>
    <property type="match status" value="3"/>
</dbReference>
<evidence type="ECO:0000313" key="3">
    <source>
        <dbReference type="EMBL" id="CAF2185018.1"/>
    </source>
</evidence>
<accession>A0A816Z197</accession>
<dbReference type="GO" id="GO:0003676">
    <property type="term" value="F:nucleic acid binding"/>
    <property type="evidence" value="ECO:0007669"/>
    <property type="project" value="InterPro"/>
</dbReference>
<comment type="caution">
    <text evidence="3">The sequence shown here is derived from an EMBL/GenBank/DDBJ whole genome shotgun (WGS) entry which is preliminary data.</text>
</comment>
<sequence>MLTRLTIRQFSINNGKMTSTSRLSWLYRWLDVYEDFVGLKEVKKAQRAVNDAERAFITSQKERRSYSDELIKLQTELVRVRLAMEKLSRSDDAYLEFFKNEHDLFKKEKSAQLDLKKQDDIERQLFSSLQLALRESQEKEKMRIERTKYWSIIGSVVGALAGIVGATLSNRYRMQEFRNLANESQQLYQDLIVKQEQSISQLKNDLVDLSSKNPYENVLLLNEQSEQRIQSKIIYHTGFLLVSASFISVLMFLNLLKNLIIQQRRVFRSQVKSLSSIQDAVNDIQDAGIVKRFSQDKGFGFITRNSNGDDIFVHFQSILGTGFKTLQEGQKVQFKNYYYFCFHFVSSFYLILLDVLVNDQISNTNDSQSEASETLTSDRHIGIVRKYVENRGFGFITRKSDGADLFVHSRSIRRAGLESLQEGMEVEFLAVQSNRGAEAKDLRIINRLDSIKTTNNQKKEFSDANINEQETGIVKQWNAKRGFGFIRRKVDGTDLFVHVKSLKDGLQSLAIGQQIQFRIGKNEKGEEATDVYLTKNE</sequence>
<dbReference type="InterPro" id="IPR012340">
    <property type="entry name" value="NA-bd_OB-fold"/>
</dbReference>
<dbReference type="PANTHER" id="PTHR28624:SF1">
    <property type="entry name" value="MITOCHONDRIAL POTASSIUM CHANNEL"/>
    <property type="match status" value="1"/>
</dbReference>
<dbReference type="AlphaFoldDB" id="A0A816Z197"/>
<gene>
    <name evidence="3" type="ORF">XDN619_LOCUS31965</name>
</gene>
<evidence type="ECO:0000256" key="1">
    <source>
        <dbReference type="SAM" id="Phobius"/>
    </source>
</evidence>
<dbReference type="Proteomes" id="UP000663887">
    <property type="component" value="Unassembled WGS sequence"/>
</dbReference>
<proteinExistence type="predicted"/>
<dbReference type="EMBL" id="CAJNRG010015887">
    <property type="protein sequence ID" value="CAF2185018.1"/>
    <property type="molecule type" value="Genomic_DNA"/>
</dbReference>
<keyword evidence="1" id="KW-0812">Transmembrane</keyword>
<dbReference type="Pfam" id="PF00313">
    <property type="entry name" value="CSD"/>
    <property type="match status" value="3"/>
</dbReference>
<dbReference type="InterPro" id="IPR011129">
    <property type="entry name" value="CSD"/>
</dbReference>